<evidence type="ECO:0000313" key="2">
    <source>
        <dbReference type="EMBL" id="CAD8749013.1"/>
    </source>
</evidence>
<protein>
    <submittedName>
        <fullName evidence="3">Uncharacterized protein</fullName>
    </submittedName>
</protein>
<feature type="compositionally biased region" description="Low complexity" evidence="1">
    <location>
        <begin position="133"/>
        <end position="149"/>
    </location>
</feature>
<organism evidence="3">
    <name type="scientific">Hemiselmis andersenii</name>
    <name type="common">Cryptophyte alga</name>
    <dbReference type="NCBI Taxonomy" id="464988"/>
    <lineage>
        <taxon>Eukaryota</taxon>
        <taxon>Cryptophyceae</taxon>
        <taxon>Cryptomonadales</taxon>
        <taxon>Hemiselmidaceae</taxon>
        <taxon>Hemiselmis</taxon>
    </lineage>
</organism>
<evidence type="ECO:0000313" key="3">
    <source>
        <dbReference type="EMBL" id="CAD8947568.1"/>
    </source>
</evidence>
<accession>A0A6U2DKW3</accession>
<dbReference type="AlphaFoldDB" id="A0A6U2DKW3"/>
<proteinExistence type="predicted"/>
<feature type="compositionally biased region" description="Low complexity" evidence="1">
    <location>
        <begin position="7"/>
        <end position="25"/>
    </location>
</feature>
<feature type="region of interest" description="Disordered" evidence="1">
    <location>
        <begin position="1"/>
        <end position="227"/>
    </location>
</feature>
<sequence length="289" mass="30170">MDTDGAPPIITLPPSTISSCSSITPEKTAMRRDRPPRVQKGLPHSNQSSSLSPSSTSDTEPSSPNEGLMTPPPCKKGNSMPSTNGTSRPWRPTITINGGEHEPWGRESVTPNRAGGGSPSGGEDSLKLWRPNSAPLSPSFAATSSFTSPRGSARMRSSYEESAPGPSASEEVEWESSPMASVSSSRKEYNTAVGSTFNSPVGTPMGTPGSGTPLSVHRSAGSPGMRGASGLLLRQAATKAAMDLETHQRRSFSRVSSSGSIKSQSFESASFDCMDSWCGSLTGDQSQEG</sequence>
<gene>
    <name evidence="3" type="ORF">HAND00432_LOCUS2086</name>
    <name evidence="2" type="ORF">HAND1043_LOCUS15510</name>
</gene>
<name>A0A6U2DKW3_HEMAN</name>
<dbReference type="EMBL" id="HBFK01025314">
    <property type="protein sequence ID" value="CAD8749013.1"/>
    <property type="molecule type" value="Transcribed_RNA"/>
</dbReference>
<evidence type="ECO:0000256" key="1">
    <source>
        <dbReference type="SAM" id="MobiDB-lite"/>
    </source>
</evidence>
<feature type="compositionally biased region" description="Low complexity" evidence="1">
    <location>
        <begin position="43"/>
        <end position="64"/>
    </location>
</feature>
<feature type="compositionally biased region" description="Low complexity" evidence="1">
    <location>
        <begin position="199"/>
        <end position="215"/>
    </location>
</feature>
<reference evidence="3" key="1">
    <citation type="submission" date="2021-01" db="EMBL/GenBank/DDBJ databases">
        <authorList>
            <person name="Corre E."/>
            <person name="Pelletier E."/>
            <person name="Niang G."/>
            <person name="Scheremetjew M."/>
            <person name="Finn R."/>
            <person name="Kale V."/>
            <person name="Holt S."/>
            <person name="Cochrane G."/>
            <person name="Meng A."/>
            <person name="Brown T."/>
            <person name="Cohen L."/>
        </authorList>
    </citation>
    <scope>NUCLEOTIDE SEQUENCE</scope>
    <source>
        <strain evidence="2">CCMP441</strain>
        <strain evidence="3">CCMP644</strain>
    </source>
</reference>
<dbReference type="EMBL" id="HBFX01003361">
    <property type="protein sequence ID" value="CAD8947568.1"/>
    <property type="molecule type" value="Transcribed_RNA"/>
</dbReference>
<feature type="compositionally biased region" description="Low complexity" evidence="1">
    <location>
        <begin position="160"/>
        <end position="169"/>
    </location>
</feature>